<dbReference type="STRING" id="1196353.SAMN05444921_13820"/>
<reference evidence="2" key="1">
    <citation type="submission" date="2016-10" db="EMBL/GenBank/DDBJ databases">
        <authorList>
            <person name="Varghese N."/>
            <person name="Submissions S."/>
        </authorList>
    </citation>
    <scope>NUCLEOTIDE SEQUENCE [LARGE SCALE GENOMIC DNA]</scope>
    <source>
        <strain evidence="2">CGMCC 4.7042</strain>
    </source>
</reference>
<dbReference type="RefSeq" id="WP_280142522.1">
    <property type="nucleotide sequence ID" value="NZ_FNHI01000038.1"/>
</dbReference>
<dbReference type="GeneID" id="96657335"/>
<name>A0A1H0E065_9ACTN</name>
<proteinExistence type="predicted"/>
<gene>
    <name evidence="1" type="ORF">SAMN05444921_13820</name>
</gene>
<dbReference type="EMBL" id="FNHI01000038">
    <property type="protein sequence ID" value="SDN75824.1"/>
    <property type="molecule type" value="Genomic_DNA"/>
</dbReference>
<accession>A0A1H0E065</accession>
<organism evidence="1 2">
    <name type="scientific">Streptomyces wuyuanensis</name>
    <dbReference type="NCBI Taxonomy" id="1196353"/>
    <lineage>
        <taxon>Bacteria</taxon>
        <taxon>Bacillati</taxon>
        <taxon>Actinomycetota</taxon>
        <taxon>Actinomycetes</taxon>
        <taxon>Kitasatosporales</taxon>
        <taxon>Streptomycetaceae</taxon>
        <taxon>Streptomyces</taxon>
    </lineage>
</organism>
<sequence>MRACSHARHYDAVVPGPARWLRDVILANAEAHGVDPDSAAWE</sequence>
<dbReference type="Proteomes" id="UP000199063">
    <property type="component" value="Unassembled WGS sequence"/>
</dbReference>
<protein>
    <submittedName>
        <fullName evidence="1">Uncharacterized protein</fullName>
    </submittedName>
</protein>
<evidence type="ECO:0000313" key="1">
    <source>
        <dbReference type="EMBL" id="SDN75824.1"/>
    </source>
</evidence>
<keyword evidence="2" id="KW-1185">Reference proteome</keyword>
<evidence type="ECO:0000313" key="2">
    <source>
        <dbReference type="Proteomes" id="UP000199063"/>
    </source>
</evidence>
<dbReference type="AlphaFoldDB" id="A0A1H0E065"/>